<comment type="caution">
    <text evidence="1">The sequence shown here is derived from an EMBL/GenBank/DDBJ whole genome shotgun (WGS) entry which is preliminary data.</text>
</comment>
<sequence>MLLIHIAIEKARRDHRGALAFEVLPAGGEMPGWAT</sequence>
<proteinExistence type="predicted"/>
<name>A0A7Z7FSB4_9HYPH</name>
<evidence type="ECO:0000313" key="1">
    <source>
        <dbReference type="EMBL" id="SDJ99602.1"/>
    </source>
</evidence>
<gene>
    <name evidence="1" type="ORF">SAMN05428983_3529</name>
</gene>
<dbReference type="AlphaFoldDB" id="A0A7Z7FSB4"/>
<dbReference type="Proteomes" id="UP000198917">
    <property type="component" value="Unassembled WGS sequence"/>
</dbReference>
<evidence type="ECO:0000313" key="2">
    <source>
        <dbReference type="Proteomes" id="UP000198917"/>
    </source>
</evidence>
<organism evidence="1 2">
    <name type="scientific">Agrobacterium fabrum</name>
    <dbReference type="NCBI Taxonomy" id="1176649"/>
    <lineage>
        <taxon>Bacteria</taxon>
        <taxon>Pseudomonadati</taxon>
        <taxon>Pseudomonadota</taxon>
        <taxon>Alphaproteobacteria</taxon>
        <taxon>Hyphomicrobiales</taxon>
        <taxon>Rhizobiaceae</taxon>
        <taxon>Rhizobium/Agrobacterium group</taxon>
        <taxon>Agrobacterium</taxon>
        <taxon>Agrobacterium tumefaciens complex</taxon>
    </lineage>
</organism>
<protein>
    <submittedName>
        <fullName evidence="1">Uncharacterized protein</fullName>
    </submittedName>
</protein>
<accession>A0A7Z7FSB4</accession>
<dbReference type="EMBL" id="FNEW01000003">
    <property type="protein sequence ID" value="SDJ99602.1"/>
    <property type="molecule type" value="Genomic_DNA"/>
</dbReference>
<reference evidence="1 2" key="1">
    <citation type="submission" date="2016-10" db="EMBL/GenBank/DDBJ databases">
        <authorList>
            <person name="Varghese N."/>
            <person name="Submissions S."/>
        </authorList>
    </citation>
    <scope>NUCLEOTIDE SEQUENCE [LARGE SCALE GENOMIC DNA]</scope>
    <source>
        <strain evidence="1 2">PDC82</strain>
    </source>
</reference>